<keyword evidence="4" id="KW-0175">Coiled coil</keyword>
<accession>A0AAV7JPG3</accession>
<protein>
    <recommendedName>
        <fullName evidence="6">Basic leucine zipper domain-containing protein</fullName>
    </recommendedName>
</protein>
<sequence>MATKRTIDQMLSEADITGLDIKELNKKLKEDRVPKCEQQHIKKQRRRIKMKTYRKDSRQRKAKEYESLEHERARLAAILATLQHEVVQLRDRRSAIMHQIMDVEGSDEEFLIVD</sequence>
<keyword evidence="3" id="KW-0804">Transcription</keyword>
<keyword evidence="2" id="KW-0238">DNA-binding</keyword>
<evidence type="ECO:0000256" key="5">
    <source>
        <dbReference type="SAM" id="MobiDB-lite"/>
    </source>
</evidence>
<organism evidence="7 8">
    <name type="scientific">Oopsacas minuta</name>
    <dbReference type="NCBI Taxonomy" id="111878"/>
    <lineage>
        <taxon>Eukaryota</taxon>
        <taxon>Metazoa</taxon>
        <taxon>Porifera</taxon>
        <taxon>Hexactinellida</taxon>
        <taxon>Hexasterophora</taxon>
        <taxon>Lyssacinosida</taxon>
        <taxon>Leucopsacidae</taxon>
        <taxon>Oopsacas</taxon>
    </lineage>
</organism>
<keyword evidence="1" id="KW-0805">Transcription regulation</keyword>
<evidence type="ECO:0000256" key="4">
    <source>
        <dbReference type="SAM" id="Coils"/>
    </source>
</evidence>
<evidence type="ECO:0000313" key="7">
    <source>
        <dbReference type="EMBL" id="KAI6650566.1"/>
    </source>
</evidence>
<feature type="compositionally biased region" description="Basic residues" evidence="5">
    <location>
        <begin position="41"/>
        <end position="61"/>
    </location>
</feature>
<reference evidence="7 8" key="1">
    <citation type="journal article" date="2023" name="BMC Biol.">
        <title>The compact genome of the sponge Oopsacas minuta (Hexactinellida) is lacking key metazoan core genes.</title>
        <authorList>
            <person name="Santini S."/>
            <person name="Schenkelaars Q."/>
            <person name="Jourda C."/>
            <person name="Duchesne M."/>
            <person name="Belahbib H."/>
            <person name="Rocher C."/>
            <person name="Selva M."/>
            <person name="Riesgo A."/>
            <person name="Vervoort M."/>
            <person name="Leys S.P."/>
            <person name="Kodjabachian L."/>
            <person name="Le Bivic A."/>
            <person name="Borchiellini C."/>
            <person name="Claverie J.M."/>
            <person name="Renard E."/>
        </authorList>
    </citation>
    <scope>NUCLEOTIDE SEQUENCE [LARGE SCALE GENOMIC DNA]</scope>
    <source>
        <strain evidence="7">SPO-2</strain>
    </source>
</reference>
<feature type="domain" description="Basic leucine zipper" evidence="6">
    <location>
        <begin position="11"/>
        <end position="99"/>
    </location>
</feature>
<dbReference type="EMBL" id="JAKMXF010000310">
    <property type="protein sequence ID" value="KAI6650566.1"/>
    <property type="molecule type" value="Genomic_DNA"/>
</dbReference>
<feature type="coiled-coil region" evidence="4">
    <location>
        <begin position="65"/>
        <end position="92"/>
    </location>
</feature>
<gene>
    <name evidence="7" type="ORF">LOD99_7616</name>
</gene>
<feature type="region of interest" description="Disordered" evidence="5">
    <location>
        <begin position="34"/>
        <end position="64"/>
    </location>
</feature>
<dbReference type="Proteomes" id="UP001165289">
    <property type="component" value="Unassembled WGS sequence"/>
</dbReference>
<evidence type="ECO:0000259" key="6">
    <source>
        <dbReference type="Pfam" id="PF03131"/>
    </source>
</evidence>
<dbReference type="Pfam" id="PF03131">
    <property type="entry name" value="bZIP_Maf"/>
    <property type="match status" value="1"/>
</dbReference>
<name>A0AAV7JPG3_9METZ</name>
<dbReference type="GO" id="GO:0006355">
    <property type="term" value="P:regulation of DNA-templated transcription"/>
    <property type="evidence" value="ECO:0007669"/>
    <property type="project" value="InterPro"/>
</dbReference>
<dbReference type="SUPFAM" id="SSF47454">
    <property type="entry name" value="A DNA-binding domain in eukaryotic transcription factors"/>
    <property type="match status" value="1"/>
</dbReference>
<dbReference type="InterPro" id="IPR004826">
    <property type="entry name" value="bZIP_Maf"/>
</dbReference>
<dbReference type="AlphaFoldDB" id="A0AAV7JPG3"/>
<evidence type="ECO:0000313" key="8">
    <source>
        <dbReference type="Proteomes" id="UP001165289"/>
    </source>
</evidence>
<dbReference type="InterPro" id="IPR008917">
    <property type="entry name" value="TF_DNA-bd_sf"/>
</dbReference>
<keyword evidence="8" id="KW-1185">Reference proteome</keyword>
<dbReference type="GO" id="GO:0003677">
    <property type="term" value="F:DNA binding"/>
    <property type="evidence" value="ECO:0007669"/>
    <property type="project" value="UniProtKB-KW"/>
</dbReference>
<dbReference type="Gene3D" id="1.20.5.170">
    <property type="match status" value="1"/>
</dbReference>
<proteinExistence type="predicted"/>
<evidence type="ECO:0000256" key="1">
    <source>
        <dbReference type="ARBA" id="ARBA00023015"/>
    </source>
</evidence>
<evidence type="ECO:0000256" key="3">
    <source>
        <dbReference type="ARBA" id="ARBA00023163"/>
    </source>
</evidence>
<comment type="caution">
    <text evidence="7">The sequence shown here is derived from an EMBL/GenBank/DDBJ whole genome shotgun (WGS) entry which is preliminary data.</text>
</comment>
<evidence type="ECO:0000256" key="2">
    <source>
        <dbReference type="ARBA" id="ARBA00023125"/>
    </source>
</evidence>